<dbReference type="SUPFAM" id="SSF53790">
    <property type="entry name" value="Tetrapyrrole methylase"/>
    <property type="match status" value="1"/>
</dbReference>
<dbReference type="PANTHER" id="PTHR46111">
    <property type="entry name" value="RIBOSOMAL RNA SMALL SUBUNIT METHYLTRANSFERASE I"/>
    <property type="match status" value="1"/>
</dbReference>
<dbReference type="FunFam" id="3.40.1010.10:FF:000007">
    <property type="entry name" value="Ribosomal RNA small subunit methyltransferase I"/>
    <property type="match status" value="1"/>
</dbReference>
<dbReference type="EMBL" id="JACRTL010000003">
    <property type="protein sequence ID" value="MBC8610996.1"/>
    <property type="molecule type" value="Genomic_DNA"/>
</dbReference>
<dbReference type="PIRSF" id="PIRSF005917">
    <property type="entry name" value="MTase_YraL"/>
    <property type="match status" value="1"/>
</dbReference>
<dbReference type="Pfam" id="PF00590">
    <property type="entry name" value="TP_methylase"/>
    <property type="match status" value="1"/>
</dbReference>
<accession>A0A8J6PEZ7</accession>
<comment type="similarity">
    <text evidence="6">Belongs to the methyltransferase superfamily. RsmI family.</text>
</comment>
<dbReference type="AlphaFoldDB" id="A0A8J6PEZ7"/>
<dbReference type="CDD" id="cd11648">
    <property type="entry name" value="RsmI"/>
    <property type="match status" value="1"/>
</dbReference>
<evidence type="ECO:0000256" key="3">
    <source>
        <dbReference type="ARBA" id="ARBA00022603"/>
    </source>
</evidence>
<dbReference type="GO" id="GO:0070677">
    <property type="term" value="F:rRNA (cytosine-2'-O-)-methyltransferase activity"/>
    <property type="evidence" value="ECO:0007669"/>
    <property type="project" value="UniProtKB-UniRule"/>
</dbReference>
<evidence type="ECO:0000256" key="4">
    <source>
        <dbReference type="ARBA" id="ARBA00022679"/>
    </source>
</evidence>
<reference evidence="8" key="1">
    <citation type="submission" date="2020-08" db="EMBL/GenBank/DDBJ databases">
        <title>Genome public.</title>
        <authorList>
            <person name="Liu C."/>
            <person name="Sun Q."/>
        </authorList>
    </citation>
    <scope>NUCLEOTIDE SEQUENCE</scope>
    <source>
        <strain evidence="8">NSJ-15</strain>
    </source>
</reference>
<dbReference type="GO" id="GO:0005737">
    <property type="term" value="C:cytoplasm"/>
    <property type="evidence" value="ECO:0007669"/>
    <property type="project" value="UniProtKB-SubCell"/>
</dbReference>
<dbReference type="NCBIfam" id="TIGR00096">
    <property type="entry name" value="16S rRNA (cytidine(1402)-2'-O)-methyltransferase"/>
    <property type="match status" value="1"/>
</dbReference>
<dbReference type="InterPro" id="IPR035996">
    <property type="entry name" value="4pyrrol_Methylase_sf"/>
</dbReference>
<proteinExistence type="inferred from homology"/>
<keyword evidence="3 6" id="KW-0489">Methyltransferase</keyword>
<comment type="function">
    <text evidence="6">Catalyzes the 2'-O-methylation of the ribose of cytidine 1402 (C1402) in 16S rRNA.</text>
</comment>
<comment type="caution">
    <text evidence="8">The sequence shown here is derived from an EMBL/GenBank/DDBJ whole genome shotgun (WGS) entry which is preliminary data.</text>
</comment>
<dbReference type="HAMAP" id="MF_01877">
    <property type="entry name" value="16SrRNA_methyltr_I"/>
    <property type="match status" value="1"/>
</dbReference>
<dbReference type="PANTHER" id="PTHR46111:SF1">
    <property type="entry name" value="RIBOSOMAL RNA SMALL SUBUNIT METHYLTRANSFERASE I"/>
    <property type="match status" value="1"/>
</dbReference>
<evidence type="ECO:0000313" key="8">
    <source>
        <dbReference type="EMBL" id="MBC8610996.1"/>
    </source>
</evidence>
<protein>
    <recommendedName>
        <fullName evidence="6">Ribosomal RNA small subunit methyltransferase I</fullName>
        <ecNumber evidence="6">2.1.1.198</ecNumber>
    </recommendedName>
    <alternativeName>
        <fullName evidence="6">16S rRNA 2'-O-ribose C1402 methyltransferase</fullName>
    </alternativeName>
    <alternativeName>
        <fullName evidence="6">rRNA (cytidine-2'-O-)-methyltransferase RsmI</fullName>
    </alternativeName>
</protein>
<dbReference type="Gene3D" id="3.30.950.10">
    <property type="entry name" value="Methyltransferase, Cobalt-precorrin-4 Transmethylase, Domain 2"/>
    <property type="match status" value="1"/>
</dbReference>
<keyword evidence="4 6" id="KW-0808">Transferase</keyword>
<evidence type="ECO:0000256" key="5">
    <source>
        <dbReference type="ARBA" id="ARBA00022691"/>
    </source>
</evidence>
<sequence length="275" mass="30777">MMSVLYVVGTPIGNLQDFSPRAVKTLREVDFIAAEDTRVTQKLLNHFEIKKSMVSYHEHNLRERGEMILSRILAGESCAVVSDAGMPCISDPGEDLVKLCADAGVPVRVVPGPSAAVSALAISGLTTTRFTFEGFLSTTRKNRLEHLESLREEKRTMIFYEAPHKLPATLEDLKTFFGGERRLSIARELTKIYEEVRRFTLDEAISFYETQKPKGEFVLVVEGKPKEEEEKLTLEQAVEFARSLMTQGAKATEAAKNAAKETPFSKAEIYKKLLD</sequence>
<evidence type="ECO:0000256" key="6">
    <source>
        <dbReference type="HAMAP-Rule" id="MF_01877"/>
    </source>
</evidence>
<dbReference type="Gene3D" id="3.40.1010.10">
    <property type="entry name" value="Cobalt-precorrin-4 Transmethylase, Domain 1"/>
    <property type="match status" value="1"/>
</dbReference>
<dbReference type="InterPro" id="IPR014777">
    <property type="entry name" value="4pyrrole_Mease_sub1"/>
</dbReference>
<dbReference type="InterPro" id="IPR018063">
    <property type="entry name" value="SAM_MeTrfase_RsmI_CS"/>
</dbReference>
<keyword evidence="5 6" id="KW-0949">S-adenosyl-L-methionine</keyword>
<dbReference type="EC" id="2.1.1.198" evidence="6"/>
<comment type="catalytic activity">
    <reaction evidence="6">
        <text>cytidine(1402) in 16S rRNA + S-adenosyl-L-methionine = 2'-O-methylcytidine(1402) in 16S rRNA + S-adenosyl-L-homocysteine + H(+)</text>
        <dbReference type="Rhea" id="RHEA:42924"/>
        <dbReference type="Rhea" id="RHEA-COMP:10285"/>
        <dbReference type="Rhea" id="RHEA-COMP:10286"/>
        <dbReference type="ChEBI" id="CHEBI:15378"/>
        <dbReference type="ChEBI" id="CHEBI:57856"/>
        <dbReference type="ChEBI" id="CHEBI:59789"/>
        <dbReference type="ChEBI" id="CHEBI:74495"/>
        <dbReference type="ChEBI" id="CHEBI:82748"/>
        <dbReference type="EC" id="2.1.1.198"/>
    </reaction>
</comment>
<keyword evidence="1 6" id="KW-0963">Cytoplasm</keyword>
<keyword evidence="2 6" id="KW-0698">rRNA processing</keyword>
<dbReference type="Proteomes" id="UP000632659">
    <property type="component" value="Unassembled WGS sequence"/>
</dbReference>
<dbReference type="InterPro" id="IPR000878">
    <property type="entry name" value="4pyrrol_Mease"/>
</dbReference>
<dbReference type="InterPro" id="IPR008189">
    <property type="entry name" value="rRNA_ssu_MeTfrase_I"/>
</dbReference>
<evidence type="ECO:0000259" key="7">
    <source>
        <dbReference type="Pfam" id="PF00590"/>
    </source>
</evidence>
<name>A0A8J6PEZ7_9FIRM</name>
<comment type="subcellular location">
    <subcellularLocation>
        <location evidence="6">Cytoplasm</location>
    </subcellularLocation>
</comment>
<dbReference type="InterPro" id="IPR014776">
    <property type="entry name" value="4pyrrole_Mease_sub2"/>
</dbReference>
<feature type="domain" description="Tetrapyrrole methylase" evidence="7">
    <location>
        <begin position="5"/>
        <end position="204"/>
    </location>
</feature>
<gene>
    <name evidence="6 8" type="primary">rsmI</name>
    <name evidence="8" type="ORF">H8702_07655</name>
</gene>
<keyword evidence="9" id="KW-1185">Reference proteome</keyword>
<evidence type="ECO:0000256" key="1">
    <source>
        <dbReference type="ARBA" id="ARBA00022490"/>
    </source>
</evidence>
<organism evidence="8 9">
    <name type="scientific">Massiliimalia timonensis</name>
    <dbReference type="NCBI Taxonomy" id="1987501"/>
    <lineage>
        <taxon>Bacteria</taxon>
        <taxon>Bacillati</taxon>
        <taxon>Bacillota</taxon>
        <taxon>Clostridia</taxon>
        <taxon>Eubacteriales</taxon>
        <taxon>Oscillospiraceae</taxon>
        <taxon>Massiliimalia</taxon>
    </lineage>
</organism>
<dbReference type="PROSITE" id="PS01296">
    <property type="entry name" value="RSMI"/>
    <property type="match status" value="1"/>
</dbReference>
<evidence type="ECO:0000256" key="2">
    <source>
        <dbReference type="ARBA" id="ARBA00022552"/>
    </source>
</evidence>
<dbReference type="RefSeq" id="WP_154825778.1">
    <property type="nucleotide sequence ID" value="NZ_JACRTL010000003.1"/>
</dbReference>
<dbReference type="FunFam" id="3.30.950.10:FF:000002">
    <property type="entry name" value="Ribosomal RNA small subunit methyltransferase I"/>
    <property type="match status" value="1"/>
</dbReference>
<evidence type="ECO:0000313" key="9">
    <source>
        <dbReference type="Proteomes" id="UP000632659"/>
    </source>
</evidence>